<dbReference type="SMART" id="SM00354">
    <property type="entry name" value="HTH_LACI"/>
    <property type="match status" value="1"/>
</dbReference>
<evidence type="ECO:0000256" key="3">
    <source>
        <dbReference type="ARBA" id="ARBA00023163"/>
    </source>
</evidence>
<evidence type="ECO:0000313" key="5">
    <source>
        <dbReference type="EMBL" id="MBB6050771.1"/>
    </source>
</evidence>
<dbReference type="InterPro" id="IPR000843">
    <property type="entry name" value="HTH_LacI"/>
</dbReference>
<feature type="domain" description="HTH lacI-type" evidence="4">
    <location>
        <begin position="3"/>
        <end position="60"/>
    </location>
</feature>
<dbReference type="PANTHER" id="PTHR30146">
    <property type="entry name" value="LACI-RELATED TRANSCRIPTIONAL REPRESSOR"/>
    <property type="match status" value="1"/>
</dbReference>
<dbReference type="Gene3D" id="3.40.50.2300">
    <property type="match status" value="2"/>
</dbReference>
<dbReference type="InterPro" id="IPR028082">
    <property type="entry name" value="Peripla_BP_I"/>
</dbReference>
<keyword evidence="6" id="KW-1185">Reference proteome</keyword>
<accession>A0A7W9SQ50</accession>
<evidence type="ECO:0000256" key="2">
    <source>
        <dbReference type="ARBA" id="ARBA00023125"/>
    </source>
</evidence>
<dbReference type="PANTHER" id="PTHR30146:SF109">
    <property type="entry name" value="HTH-TYPE TRANSCRIPTIONAL REGULATOR GALS"/>
    <property type="match status" value="1"/>
</dbReference>
<dbReference type="SUPFAM" id="SSF47413">
    <property type="entry name" value="lambda repressor-like DNA-binding domains"/>
    <property type="match status" value="1"/>
</dbReference>
<dbReference type="InterPro" id="IPR046335">
    <property type="entry name" value="LacI/GalR-like_sensor"/>
</dbReference>
<dbReference type="Gene3D" id="1.10.260.40">
    <property type="entry name" value="lambda repressor-like DNA-binding domains"/>
    <property type="match status" value="1"/>
</dbReference>
<keyword evidence="1" id="KW-0805">Transcription regulation</keyword>
<keyword evidence="3" id="KW-0804">Transcription</keyword>
<evidence type="ECO:0000313" key="6">
    <source>
        <dbReference type="Proteomes" id="UP000520814"/>
    </source>
</evidence>
<dbReference type="Proteomes" id="UP000520814">
    <property type="component" value="Unassembled WGS sequence"/>
</dbReference>
<sequence>MPVSLREVADRAGVARATVSSVLNGRGDKVRISSEAQARIRRAASELGYRPNRLAQGLGKGRTNIVGLMIAGLRNPFFLSLMEAAEERAFRTGFDVLPDSAFKLRASYEAEGKLGGWPMDGILIWVSPNEQLSDFLGTQREELPVVYLGYRRSDATDFVAIDREGGARQLMEHLWERGYRRVAYLAPGAHLPSSDPRFLAYLDFCQRAQQEPERLGSEPTDPMSIVTQAWMREMGLDAGLELAARRPEDRPDAVVCLNDLVAIGLYNGLRRGGLRVPEDIAVAGFDGIDEGRFLERPLTTVVSPSVALVERAFDVLTARLSEKDKTVLPPQQVTLPSELRLGETT</sequence>
<dbReference type="Pfam" id="PF00356">
    <property type="entry name" value="LacI"/>
    <property type="match status" value="1"/>
</dbReference>
<dbReference type="EMBL" id="JACHGW010000002">
    <property type="protein sequence ID" value="MBB6050771.1"/>
    <property type="molecule type" value="Genomic_DNA"/>
</dbReference>
<comment type="caution">
    <text evidence="5">The sequence shown here is derived from an EMBL/GenBank/DDBJ whole genome shotgun (WGS) entry which is preliminary data.</text>
</comment>
<protein>
    <submittedName>
        <fullName evidence="5">DNA-binding LacI/PurR family transcriptional regulator</fullName>
    </submittedName>
</protein>
<dbReference type="CDD" id="cd01392">
    <property type="entry name" value="HTH_LacI"/>
    <property type="match status" value="1"/>
</dbReference>
<evidence type="ECO:0000256" key="1">
    <source>
        <dbReference type="ARBA" id="ARBA00023015"/>
    </source>
</evidence>
<dbReference type="GO" id="GO:0003700">
    <property type="term" value="F:DNA-binding transcription factor activity"/>
    <property type="evidence" value="ECO:0007669"/>
    <property type="project" value="TreeGrafter"/>
</dbReference>
<name>A0A7W9SQ50_ARMRO</name>
<gene>
    <name evidence="5" type="ORF">HNQ39_002562</name>
</gene>
<reference evidence="5 6" key="1">
    <citation type="submission" date="2020-08" db="EMBL/GenBank/DDBJ databases">
        <title>Genomic Encyclopedia of Type Strains, Phase IV (KMG-IV): sequencing the most valuable type-strain genomes for metagenomic binning, comparative biology and taxonomic classification.</title>
        <authorList>
            <person name="Goeker M."/>
        </authorList>
    </citation>
    <scope>NUCLEOTIDE SEQUENCE [LARGE SCALE GENOMIC DNA]</scope>
    <source>
        <strain evidence="5 6">DSM 23562</strain>
    </source>
</reference>
<dbReference type="AlphaFoldDB" id="A0A7W9SQ50"/>
<keyword evidence="2 5" id="KW-0238">DNA-binding</keyword>
<dbReference type="GO" id="GO:0000976">
    <property type="term" value="F:transcription cis-regulatory region binding"/>
    <property type="evidence" value="ECO:0007669"/>
    <property type="project" value="TreeGrafter"/>
</dbReference>
<evidence type="ECO:0000259" key="4">
    <source>
        <dbReference type="PROSITE" id="PS50932"/>
    </source>
</evidence>
<proteinExistence type="predicted"/>
<dbReference type="PROSITE" id="PS50932">
    <property type="entry name" value="HTH_LACI_2"/>
    <property type="match status" value="1"/>
</dbReference>
<dbReference type="SUPFAM" id="SSF53822">
    <property type="entry name" value="Periplasmic binding protein-like I"/>
    <property type="match status" value="1"/>
</dbReference>
<dbReference type="Pfam" id="PF13377">
    <property type="entry name" value="Peripla_BP_3"/>
    <property type="match status" value="1"/>
</dbReference>
<dbReference type="RefSeq" id="WP_184196338.1">
    <property type="nucleotide sequence ID" value="NZ_JACHGW010000002.1"/>
</dbReference>
<organism evidence="5 6">
    <name type="scientific">Armatimonas rosea</name>
    <dbReference type="NCBI Taxonomy" id="685828"/>
    <lineage>
        <taxon>Bacteria</taxon>
        <taxon>Bacillati</taxon>
        <taxon>Armatimonadota</taxon>
        <taxon>Armatimonadia</taxon>
        <taxon>Armatimonadales</taxon>
        <taxon>Armatimonadaceae</taxon>
        <taxon>Armatimonas</taxon>
    </lineage>
</organism>
<dbReference type="CDD" id="cd06267">
    <property type="entry name" value="PBP1_LacI_sugar_binding-like"/>
    <property type="match status" value="1"/>
</dbReference>
<dbReference type="InterPro" id="IPR010982">
    <property type="entry name" value="Lambda_DNA-bd_dom_sf"/>
</dbReference>